<proteinExistence type="predicted"/>
<dbReference type="AlphaFoldDB" id="A0A6M1LK24"/>
<keyword evidence="1" id="KW-0472">Membrane</keyword>
<keyword evidence="4" id="KW-1185">Reference proteome</keyword>
<keyword evidence="1" id="KW-1133">Transmembrane helix</keyword>
<evidence type="ECO:0000259" key="2">
    <source>
        <dbReference type="Pfam" id="PF01970"/>
    </source>
</evidence>
<dbReference type="EMBL" id="JAAIKB010000004">
    <property type="protein sequence ID" value="NGM20678.1"/>
    <property type="molecule type" value="Genomic_DNA"/>
</dbReference>
<dbReference type="PANTHER" id="PTHR35342:SF5">
    <property type="entry name" value="TRICARBOXYLIC TRANSPORT PROTEIN"/>
    <property type="match status" value="1"/>
</dbReference>
<accession>A0A6M1LK24</accession>
<sequence length="509" mass="53878">METIAMLGFGFATAFSPENLFYCFLGVFLGTFIGVLPGIGSLATISMLLPLTFHVPATTAIIMLAGIYYGASYGGSTASILLNLPGTPSAAVACLDGYPMSQKGRAGVALFITTIASFVGASLGIVILTMFAPKLAEVALLFGPADYFAMMLLGLVAAATLAQGSPAKGIAMVLFGLCLGMVGTDVQTGQQRFTFDIPYLSDGISLVAVAMGIFGVAEVIGSIGRIRSGEVAAQKITMRSMLPNREEWSRSWKPMLRGTGVGSFFGALPGAGGTIASFMSYAVEKRIAKDPSRFGKGAIEGVAAPESANNAAAQTAFIPTLTLGIPGDSVMALMLGALIIQGIQPGPRLMTEYPELFWGLIASFWIGNIMLVILNIPLIGLWVRMLRIPYSILYPAILLFICIGVFTINNSYFDVLVVMAFGVLGYAMTLLKFEAAPLILGFILGPLMEEHLRRAMLLSRGSLDVFINRPISASFLAVTALLLLFAIYVTIRGARKPVPMVVQAATPDR</sequence>
<name>A0A6M1LK24_9PROT</name>
<evidence type="ECO:0000256" key="1">
    <source>
        <dbReference type="SAM" id="Phobius"/>
    </source>
</evidence>
<feature type="transmembrane region" description="Helical" evidence="1">
    <location>
        <begin position="169"/>
        <end position="187"/>
    </location>
</feature>
<comment type="caution">
    <text evidence="3">The sequence shown here is derived from an EMBL/GenBank/DDBJ whole genome shotgun (WGS) entry which is preliminary data.</text>
</comment>
<reference evidence="3 4" key="1">
    <citation type="submission" date="2020-02" db="EMBL/GenBank/DDBJ databases">
        <authorList>
            <person name="Kim H.M."/>
            <person name="Jeon C.O."/>
        </authorList>
    </citation>
    <scope>NUCLEOTIDE SEQUENCE [LARGE SCALE GENOMIC DNA]</scope>
    <source>
        <strain evidence="3 4">PeD5</strain>
    </source>
</reference>
<gene>
    <name evidence="3" type="ORF">G3576_11690</name>
</gene>
<feature type="domain" description="DUF112" evidence="2">
    <location>
        <begin position="20"/>
        <end position="440"/>
    </location>
</feature>
<feature type="transmembrane region" description="Helical" evidence="1">
    <location>
        <begin position="107"/>
        <end position="132"/>
    </location>
</feature>
<keyword evidence="1" id="KW-0812">Transmembrane</keyword>
<dbReference type="Proteomes" id="UP000475385">
    <property type="component" value="Unassembled WGS sequence"/>
</dbReference>
<dbReference type="Pfam" id="PF01970">
    <property type="entry name" value="TctA"/>
    <property type="match status" value="1"/>
</dbReference>
<feature type="transmembrane region" description="Helical" evidence="1">
    <location>
        <begin position="466"/>
        <end position="491"/>
    </location>
</feature>
<feature type="transmembrane region" description="Helical" evidence="1">
    <location>
        <begin position="323"/>
        <end position="344"/>
    </location>
</feature>
<evidence type="ECO:0000313" key="3">
    <source>
        <dbReference type="EMBL" id="NGM20678.1"/>
    </source>
</evidence>
<protein>
    <submittedName>
        <fullName evidence="3">Tripartite tricarboxylate transporter permease</fullName>
    </submittedName>
</protein>
<feature type="transmembrane region" description="Helical" evidence="1">
    <location>
        <begin position="390"/>
        <end position="409"/>
    </location>
</feature>
<feature type="transmembrane region" description="Helical" evidence="1">
    <location>
        <begin position="415"/>
        <end position="445"/>
    </location>
</feature>
<dbReference type="RefSeq" id="WP_164694588.1">
    <property type="nucleotide sequence ID" value="NZ_JAAIKB010000004.1"/>
</dbReference>
<feature type="transmembrane region" description="Helical" evidence="1">
    <location>
        <begin position="138"/>
        <end position="162"/>
    </location>
</feature>
<reference evidence="3 4" key="2">
    <citation type="submission" date="2020-03" db="EMBL/GenBank/DDBJ databases">
        <title>Roseomonas stagni sp. nov., isolated from pond water in Japan.</title>
        <authorList>
            <person name="Furuhata K."/>
            <person name="Miyamoto H."/>
            <person name="Goto K."/>
        </authorList>
    </citation>
    <scope>NUCLEOTIDE SEQUENCE [LARGE SCALE GENOMIC DNA]</scope>
    <source>
        <strain evidence="3 4">PeD5</strain>
    </source>
</reference>
<dbReference type="PANTHER" id="PTHR35342">
    <property type="entry name" value="TRICARBOXYLIC TRANSPORT PROTEIN"/>
    <property type="match status" value="1"/>
</dbReference>
<feature type="transmembrane region" description="Helical" evidence="1">
    <location>
        <begin position="19"/>
        <end position="39"/>
    </location>
</feature>
<feature type="transmembrane region" description="Helical" evidence="1">
    <location>
        <begin position="199"/>
        <end position="220"/>
    </location>
</feature>
<feature type="transmembrane region" description="Helical" evidence="1">
    <location>
        <begin position="51"/>
        <end position="71"/>
    </location>
</feature>
<dbReference type="InterPro" id="IPR002823">
    <property type="entry name" value="DUF112_TM"/>
</dbReference>
<evidence type="ECO:0000313" key="4">
    <source>
        <dbReference type="Proteomes" id="UP000475385"/>
    </source>
</evidence>
<organism evidence="3 4">
    <name type="scientific">Falsiroseomonas algicola</name>
    <dbReference type="NCBI Taxonomy" id="2716930"/>
    <lineage>
        <taxon>Bacteria</taxon>
        <taxon>Pseudomonadati</taxon>
        <taxon>Pseudomonadota</taxon>
        <taxon>Alphaproteobacteria</taxon>
        <taxon>Acetobacterales</taxon>
        <taxon>Roseomonadaceae</taxon>
        <taxon>Falsiroseomonas</taxon>
    </lineage>
</organism>
<feature type="transmembrane region" description="Helical" evidence="1">
    <location>
        <begin position="356"/>
        <end position="383"/>
    </location>
</feature>